<evidence type="ECO:0000313" key="3">
    <source>
        <dbReference type="EMBL" id="MBW4361812.1"/>
    </source>
</evidence>
<dbReference type="EMBL" id="JAHWYN010000014">
    <property type="protein sequence ID" value="MBW4361812.1"/>
    <property type="molecule type" value="Genomic_DNA"/>
</dbReference>
<dbReference type="PANTHER" id="PTHR34473">
    <property type="entry name" value="UPF0699 TRANSMEMBRANE PROTEIN YDBS"/>
    <property type="match status" value="1"/>
</dbReference>
<evidence type="ECO:0000259" key="2">
    <source>
        <dbReference type="Pfam" id="PF03703"/>
    </source>
</evidence>
<keyword evidence="1" id="KW-1133">Transmembrane helix</keyword>
<accession>A0ABS6XYS0</accession>
<feature type="domain" description="YdbS-like PH" evidence="2">
    <location>
        <begin position="279"/>
        <end position="352"/>
    </location>
</feature>
<sequence>MEADFNQPQRQSIIGIFVMFVYSLQGYTKALWPVLIIFLVRFNEYEKSNIVIGILCVLAFFIVLGIISYLRFLNFTFHIDHENEEFIITEGIFNKTKTTIQLYKIQQVNINQSLIQRLVGVYELAVDTAGSNKKEGNIRAISHELALDLKARLLENENKKTVNVEDTISTLEEISTEKTIDTEAPFIKISFLSLLKIGITSNYVKSFFVLLAFFITLFDHIKQITGKDVLHDDNIEDYVDKSQVVTAFFILFITFFLAVIVINLVKTIFTFFDYKIARQKGSLLLSYGLLNTKSTIIKPEKVQITSITQNYFQKKMNVLHLKIKQATGGEKEDNKLAIEIPGCDKLEKDAILKLLFQKIPEKGVMLKPNFRKLGFSVFLTIGLPLLVFYFVRDLLIEELPTIDYFVLLFVVFIGIIQLFIFKNNRLYINDDFIILQSGAWDVTNNIIIPSKIQAITTSQLFWHKNINIGSLTLHTAGGNISFQLGNFTAIKQYVNLWLYEIETSDSNWM</sequence>
<dbReference type="PIRSF" id="PIRSF026631">
    <property type="entry name" value="UCP026631"/>
    <property type="match status" value="1"/>
</dbReference>
<comment type="caution">
    <text evidence="3">The sequence shown here is derived from an EMBL/GenBank/DDBJ whole genome shotgun (WGS) entry which is preliminary data.</text>
</comment>
<dbReference type="Proteomes" id="UP000812031">
    <property type="component" value="Unassembled WGS sequence"/>
</dbReference>
<keyword evidence="4" id="KW-1185">Reference proteome</keyword>
<evidence type="ECO:0000313" key="4">
    <source>
        <dbReference type="Proteomes" id="UP000812031"/>
    </source>
</evidence>
<dbReference type="Pfam" id="PF03703">
    <property type="entry name" value="bPH_2"/>
    <property type="match status" value="3"/>
</dbReference>
<keyword evidence="1" id="KW-0812">Transmembrane</keyword>
<gene>
    <name evidence="3" type="ORF">KZH69_15060</name>
</gene>
<name>A0ABS6XYS0_9FLAO</name>
<feature type="domain" description="YdbS-like PH" evidence="2">
    <location>
        <begin position="422"/>
        <end position="480"/>
    </location>
</feature>
<dbReference type="InterPro" id="IPR014529">
    <property type="entry name" value="UCP026631"/>
</dbReference>
<evidence type="ECO:0000256" key="1">
    <source>
        <dbReference type="SAM" id="Phobius"/>
    </source>
</evidence>
<feature type="domain" description="YdbS-like PH" evidence="2">
    <location>
        <begin position="75"/>
        <end position="151"/>
    </location>
</feature>
<feature type="transmembrane region" description="Helical" evidence="1">
    <location>
        <begin position="203"/>
        <end position="224"/>
    </location>
</feature>
<feature type="transmembrane region" description="Helical" evidence="1">
    <location>
        <begin position="50"/>
        <end position="70"/>
    </location>
</feature>
<dbReference type="RefSeq" id="WP_219318301.1">
    <property type="nucleotide sequence ID" value="NZ_JAHWYN010000014.1"/>
</dbReference>
<feature type="transmembrane region" description="Helical" evidence="1">
    <location>
        <begin position="373"/>
        <end position="392"/>
    </location>
</feature>
<feature type="transmembrane region" description="Helical" evidence="1">
    <location>
        <begin position="404"/>
        <end position="421"/>
    </location>
</feature>
<proteinExistence type="predicted"/>
<keyword evidence="1" id="KW-0472">Membrane</keyword>
<feature type="transmembrane region" description="Helical" evidence="1">
    <location>
        <begin position="12"/>
        <end position="38"/>
    </location>
</feature>
<organism evidence="3 4">
    <name type="scientific">Flavobacterium taihuense</name>
    <dbReference type="NCBI Taxonomy" id="2857508"/>
    <lineage>
        <taxon>Bacteria</taxon>
        <taxon>Pseudomonadati</taxon>
        <taxon>Bacteroidota</taxon>
        <taxon>Flavobacteriia</taxon>
        <taxon>Flavobacteriales</taxon>
        <taxon>Flavobacteriaceae</taxon>
        <taxon>Flavobacterium</taxon>
    </lineage>
</organism>
<feature type="transmembrane region" description="Helical" evidence="1">
    <location>
        <begin position="244"/>
        <end position="265"/>
    </location>
</feature>
<dbReference type="InterPro" id="IPR005182">
    <property type="entry name" value="YdbS-like_PH"/>
</dbReference>
<dbReference type="PANTHER" id="PTHR34473:SF2">
    <property type="entry name" value="UPF0699 TRANSMEMBRANE PROTEIN YDBT"/>
    <property type="match status" value="1"/>
</dbReference>
<protein>
    <submittedName>
        <fullName evidence="3">PH domain-containing protein</fullName>
    </submittedName>
</protein>
<reference evidence="3 4" key="1">
    <citation type="submission" date="2021-07" db="EMBL/GenBank/DDBJ databases">
        <title>Flavobacterium sp. nov. isolated from sediment on the Taihu Lake.</title>
        <authorList>
            <person name="Qu J.-H."/>
        </authorList>
    </citation>
    <scope>NUCLEOTIDE SEQUENCE [LARGE SCALE GENOMIC DNA]</scope>
    <source>
        <strain evidence="3 4">NAS39</strain>
    </source>
</reference>